<dbReference type="GO" id="GO:0009239">
    <property type="term" value="P:enterobactin biosynthetic process"/>
    <property type="evidence" value="ECO:0007669"/>
    <property type="project" value="TreeGrafter"/>
</dbReference>
<feature type="domain" description="Condensation" evidence="2">
    <location>
        <begin position="3"/>
        <end position="447"/>
    </location>
</feature>
<dbReference type="GO" id="GO:0043041">
    <property type="term" value="P:amino acid activation for nonribosomal peptide biosynthetic process"/>
    <property type="evidence" value="ECO:0007669"/>
    <property type="project" value="TreeGrafter"/>
</dbReference>
<dbReference type="GO" id="GO:0008610">
    <property type="term" value="P:lipid biosynthetic process"/>
    <property type="evidence" value="ECO:0007669"/>
    <property type="project" value="UniProtKB-ARBA"/>
</dbReference>
<name>A0A4R5C8A3_9ACTN</name>
<organism evidence="3 4">
    <name type="scientific">Actinomadura rubrisoli</name>
    <dbReference type="NCBI Taxonomy" id="2530368"/>
    <lineage>
        <taxon>Bacteria</taxon>
        <taxon>Bacillati</taxon>
        <taxon>Actinomycetota</taxon>
        <taxon>Actinomycetes</taxon>
        <taxon>Streptosporangiales</taxon>
        <taxon>Thermomonosporaceae</taxon>
        <taxon>Actinomadura</taxon>
    </lineage>
</organism>
<protein>
    <recommendedName>
        <fullName evidence="2">Condensation domain-containing protein</fullName>
    </recommendedName>
</protein>
<dbReference type="OrthoDB" id="3447635at2"/>
<dbReference type="InterPro" id="IPR001242">
    <property type="entry name" value="Condensation_dom"/>
</dbReference>
<dbReference type="AlphaFoldDB" id="A0A4R5C8A3"/>
<accession>A0A4R5C8A3</accession>
<evidence type="ECO:0000259" key="2">
    <source>
        <dbReference type="Pfam" id="PF00668"/>
    </source>
</evidence>
<sequence>MTVLALSVGQESLWTLYRVAPDSAAYNDADGLAFRPAPDEAALRAALRDLASRHDLLRSRFHDGPGHAVREVRDPGLVDLEVRDVPGGGDPRTALRRSVRAIAAEPLDLEGRGPLRAVLLRRPADAVLVLVCHHIAGDATSQRIIWRDLLEFYRARIAGDAPALPALRSTYDDFVRAEREMLGSERGAELAGYWRDECAGARPAELPTSRPRPDTPGFRGSTVDRRLDDDLADRVREAARTRGITPFALTLGAFQALVHRYVAGGDLLIGCPTTLRRSLATRDLVGLLVNTVPLRSGLAPSTTFEEVAAAAAARLGAASRRARFPFALMEGGGEAGKPGRAPALRIGITMVGGRGDPLLDLAASGEWMEHAGHRIAVLDLPRLEGQTDLTVEIGQSTGGLSVAFRYDVDLFTGEAVTRLLERFLRFVRVSVDDPAAEVGRVPLAEDAGEIASLLALGSG</sequence>
<dbReference type="GO" id="GO:0009366">
    <property type="term" value="C:enterobactin synthetase complex"/>
    <property type="evidence" value="ECO:0007669"/>
    <property type="project" value="TreeGrafter"/>
</dbReference>
<reference evidence="3 4" key="1">
    <citation type="submission" date="2019-03" db="EMBL/GenBank/DDBJ databases">
        <title>Draft genome sequences of novel Actinobacteria.</title>
        <authorList>
            <person name="Sahin N."/>
            <person name="Ay H."/>
            <person name="Saygin H."/>
        </authorList>
    </citation>
    <scope>NUCLEOTIDE SEQUENCE [LARGE SCALE GENOMIC DNA]</scope>
    <source>
        <strain evidence="3 4">H3C3</strain>
    </source>
</reference>
<evidence type="ECO:0000313" key="3">
    <source>
        <dbReference type="EMBL" id="TDD94846.1"/>
    </source>
</evidence>
<dbReference type="Gene3D" id="3.30.559.30">
    <property type="entry name" value="Nonribosomal peptide synthetase, condensation domain"/>
    <property type="match status" value="1"/>
</dbReference>
<dbReference type="GO" id="GO:0047527">
    <property type="term" value="F:2,3-dihydroxybenzoate-serine ligase activity"/>
    <property type="evidence" value="ECO:0007669"/>
    <property type="project" value="TreeGrafter"/>
</dbReference>
<dbReference type="GO" id="GO:0005829">
    <property type="term" value="C:cytosol"/>
    <property type="evidence" value="ECO:0007669"/>
    <property type="project" value="TreeGrafter"/>
</dbReference>
<dbReference type="EMBL" id="SMKU01000016">
    <property type="protein sequence ID" value="TDD94846.1"/>
    <property type="molecule type" value="Genomic_DNA"/>
</dbReference>
<evidence type="ECO:0000313" key="4">
    <source>
        <dbReference type="Proteomes" id="UP000294513"/>
    </source>
</evidence>
<proteinExistence type="predicted"/>
<dbReference type="PANTHER" id="PTHR45527:SF1">
    <property type="entry name" value="FATTY ACID SYNTHASE"/>
    <property type="match status" value="1"/>
</dbReference>
<keyword evidence="4" id="KW-1185">Reference proteome</keyword>
<dbReference type="GO" id="GO:0031177">
    <property type="term" value="F:phosphopantetheine binding"/>
    <property type="evidence" value="ECO:0007669"/>
    <property type="project" value="TreeGrafter"/>
</dbReference>
<gene>
    <name evidence="3" type="ORF">E1298_06090</name>
</gene>
<dbReference type="Pfam" id="PF00668">
    <property type="entry name" value="Condensation"/>
    <property type="match status" value="1"/>
</dbReference>
<dbReference type="Proteomes" id="UP000294513">
    <property type="component" value="Unassembled WGS sequence"/>
</dbReference>
<dbReference type="SUPFAM" id="SSF52777">
    <property type="entry name" value="CoA-dependent acyltransferases"/>
    <property type="match status" value="2"/>
</dbReference>
<dbReference type="InterPro" id="IPR023213">
    <property type="entry name" value="CAT-like_dom_sf"/>
</dbReference>
<dbReference type="Gene3D" id="3.30.559.10">
    <property type="entry name" value="Chloramphenicol acetyltransferase-like domain"/>
    <property type="match status" value="1"/>
</dbReference>
<comment type="caution">
    <text evidence="3">The sequence shown here is derived from an EMBL/GenBank/DDBJ whole genome shotgun (WGS) entry which is preliminary data.</text>
</comment>
<dbReference type="PANTHER" id="PTHR45527">
    <property type="entry name" value="NONRIBOSOMAL PEPTIDE SYNTHETASE"/>
    <property type="match status" value="1"/>
</dbReference>
<evidence type="ECO:0000256" key="1">
    <source>
        <dbReference type="SAM" id="MobiDB-lite"/>
    </source>
</evidence>
<feature type="region of interest" description="Disordered" evidence="1">
    <location>
        <begin position="203"/>
        <end position="224"/>
    </location>
</feature>